<accession>A4C054</accession>
<dbReference type="Proteomes" id="UP000003053">
    <property type="component" value="Unassembled WGS sequence"/>
</dbReference>
<comment type="caution">
    <text evidence="1">The sequence shown here is derived from an EMBL/GenBank/DDBJ whole genome shotgun (WGS) entry which is preliminary data.</text>
</comment>
<protein>
    <submittedName>
        <fullName evidence="1">Uncharacterized protein</fullName>
    </submittedName>
</protein>
<gene>
    <name evidence="1" type="ORF">PI23P_09225</name>
</gene>
<dbReference type="EMBL" id="AAOG01000002">
    <property type="protein sequence ID" value="EAR12797.1"/>
    <property type="molecule type" value="Genomic_DNA"/>
</dbReference>
<name>A4C054_9FLAO</name>
<evidence type="ECO:0000313" key="2">
    <source>
        <dbReference type="Proteomes" id="UP000003053"/>
    </source>
</evidence>
<reference evidence="1 2" key="1">
    <citation type="submission" date="2006-02" db="EMBL/GenBank/DDBJ databases">
        <authorList>
            <person name="Murray A."/>
            <person name="Staley J."/>
            <person name="Ferriera S."/>
            <person name="Johnson J."/>
            <person name="Kravitz S."/>
            <person name="Halpern A."/>
            <person name="Remington K."/>
            <person name="Beeson K."/>
            <person name="Tran B."/>
            <person name="Rogers Y.-H."/>
            <person name="Friedman R."/>
            <person name="Venter J.C."/>
        </authorList>
    </citation>
    <scope>NUCLEOTIDE SEQUENCE [LARGE SCALE GENOMIC DNA]</scope>
    <source>
        <strain evidence="1 2">23-P</strain>
    </source>
</reference>
<dbReference type="STRING" id="313594.PI23P_09225"/>
<sequence>MQYDGFIQVHNTNYNANLNFYKKNKEVFNQTNQDTFYLRFVYLIGYIAIKTML</sequence>
<organism evidence="1 2">
    <name type="scientific">Polaribacter irgensii 23-P</name>
    <dbReference type="NCBI Taxonomy" id="313594"/>
    <lineage>
        <taxon>Bacteria</taxon>
        <taxon>Pseudomonadati</taxon>
        <taxon>Bacteroidota</taxon>
        <taxon>Flavobacteriia</taxon>
        <taxon>Flavobacteriales</taxon>
        <taxon>Flavobacteriaceae</taxon>
    </lineage>
</organism>
<dbReference type="AlphaFoldDB" id="A4C054"/>
<evidence type="ECO:0000313" key="1">
    <source>
        <dbReference type="EMBL" id="EAR12797.1"/>
    </source>
</evidence>
<proteinExistence type="predicted"/>
<dbReference type="HOGENOM" id="CLU_3064637_0_0_10"/>
<keyword evidence="2" id="KW-1185">Reference proteome</keyword>